<proteinExistence type="predicted"/>
<comment type="caution">
    <text evidence="3">The sequence shown here is derived from an EMBL/GenBank/DDBJ whole genome shotgun (WGS) entry which is preliminary data.</text>
</comment>
<evidence type="ECO:0000259" key="1">
    <source>
        <dbReference type="Pfam" id="PF10026"/>
    </source>
</evidence>
<dbReference type="OrthoDB" id="2449457at2"/>
<dbReference type="InterPro" id="IPR018728">
    <property type="entry name" value="DUF2268"/>
</dbReference>
<organism evidence="3 4">
    <name type="scientific">Anaerobacillus alkalidiazotrophicus</name>
    <dbReference type="NCBI Taxonomy" id="472963"/>
    <lineage>
        <taxon>Bacteria</taxon>
        <taxon>Bacillati</taxon>
        <taxon>Bacillota</taxon>
        <taxon>Bacilli</taxon>
        <taxon>Bacillales</taxon>
        <taxon>Bacillaceae</taxon>
        <taxon>Anaerobacillus</taxon>
    </lineage>
</organism>
<dbReference type="EMBL" id="MLQS01000030">
    <property type="protein sequence ID" value="OIJ18488.1"/>
    <property type="molecule type" value="Genomic_DNA"/>
</dbReference>
<evidence type="ECO:0000313" key="4">
    <source>
        <dbReference type="Proteomes" id="UP000180057"/>
    </source>
</evidence>
<evidence type="ECO:0000313" key="2">
    <source>
        <dbReference type="EMBL" id="OIJ18488.1"/>
    </source>
</evidence>
<reference evidence="3 4" key="1">
    <citation type="submission" date="2016-10" db="EMBL/GenBank/DDBJ databases">
        <title>Draft genome sequences of four alkaliphilic bacteria belonging to the Anaerobacillus genus.</title>
        <authorList>
            <person name="Bassil N.M."/>
            <person name="Lloyd J.R."/>
        </authorList>
    </citation>
    <scope>NUCLEOTIDE SEQUENCE [LARGE SCALE GENOMIC DNA]</scope>
    <source>
        <strain evidence="3 4">DSM 22531</strain>
    </source>
</reference>
<name>A0A1S2M827_9BACI</name>
<dbReference type="AlphaFoldDB" id="A0A1S2M827"/>
<dbReference type="EMBL" id="MLQS01000017">
    <property type="protein sequence ID" value="OIJ19967.1"/>
    <property type="molecule type" value="Genomic_DNA"/>
</dbReference>
<sequence>MSVVQTNELLKEFVRKRKETPTKLYFQLQRELLCDPVADHFEEYHSIQLHKYFLDNGMFFPDAKILEEINGFEKKKIWKLLQIHYERLKSDWQGEEATIYLFPVEKRNEIIMKDLNGKTGISFHNVIVLFLSKNLSVEQIDALLTHEYNHVCRLSSLNKDFDQLTLLDSMVIEGMAEVAVEKTVGKSALAPWVSLYNKKELYPYWQRVKNLLNVKGKQNHDPILLGGQTSRKYPKWFGYCIGYEIVKAYLARNKGIRMSELLKKDSKEILSTSEFDHTFQ</sequence>
<feature type="domain" description="DUF2268" evidence="1">
    <location>
        <begin position="77"/>
        <end position="270"/>
    </location>
</feature>
<gene>
    <name evidence="3" type="ORF">BKP45_13040</name>
    <name evidence="2" type="ORF">BKP45_18755</name>
</gene>
<dbReference type="Proteomes" id="UP000180057">
    <property type="component" value="Unassembled WGS sequence"/>
</dbReference>
<accession>A0A1S2M827</accession>
<dbReference type="Pfam" id="PF10026">
    <property type="entry name" value="DUF2268"/>
    <property type="match status" value="1"/>
</dbReference>
<protein>
    <recommendedName>
        <fullName evidence="1">DUF2268 domain-containing protein</fullName>
    </recommendedName>
</protein>
<dbReference type="STRING" id="472963.BKP45_13040"/>
<keyword evidence="4" id="KW-1185">Reference proteome</keyword>
<evidence type="ECO:0000313" key="3">
    <source>
        <dbReference type="EMBL" id="OIJ19967.1"/>
    </source>
</evidence>